<dbReference type="RefSeq" id="XP_006826030.1">
    <property type="nucleotide sequence ID" value="XM_006825967.1"/>
</dbReference>
<dbReference type="Pfam" id="PF00027">
    <property type="entry name" value="cNMP_binding"/>
    <property type="match status" value="1"/>
</dbReference>
<reference evidence="4" key="1">
    <citation type="submission" date="2025-08" db="UniProtKB">
        <authorList>
            <consortium name="RefSeq"/>
        </authorList>
    </citation>
    <scope>IDENTIFICATION</scope>
    <source>
        <tissue evidence="4">Testes</tissue>
    </source>
</reference>
<dbReference type="GeneID" id="102810128"/>
<dbReference type="Gene3D" id="2.60.120.10">
    <property type="entry name" value="Jelly Rolls"/>
    <property type="match status" value="1"/>
</dbReference>
<evidence type="ECO:0000313" key="3">
    <source>
        <dbReference type="Proteomes" id="UP000694865"/>
    </source>
</evidence>
<dbReference type="PANTHER" id="PTHR23011">
    <property type="entry name" value="CYCLIC NUCLEOTIDE-BINDING DOMAIN CONTAINING PROTEIN"/>
    <property type="match status" value="1"/>
</dbReference>
<evidence type="ECO:0000313" key="4">
    <source>
        <dbReference type="RefSeq" id="XP_006826030.1"/>
    </source>
</evidence>
<dbReference type="PANTHER" id="PTHR23011:SF28">
    <property type="entry name" value="CYCLIC NUCLEOTIDE-BINDING DOMAIN CONTAINING PROTEIN"/>
    <property type="match status" value="1"/>
</dbReference>
<dbReference type="PROSITE" id="PS00888">
    <property type="entry name" value="CNMP_BINDING_1"/>
    <property type="match status" value="1"/>
</dbReference>
<feature type="compositionally biased region" description="Basic and acidic residues" evidence="1">
    <location>
        <begin position="167"/>
        <end position="176"/>
    </location>
</feature>
<dbReference type="PROSITE" id="PS50042">
    <property type="entry name" value="CNMP_BINDING_3"/>
    <property type="match status" value="1"/>
</dbReference>
<sequence length="256" mass="28674">MSHILEKAISVISQQPNDRKDVDIDLLIPWFKKKSDLFQGATPEVVKDIIRNCQYLHAAQDDVIINQGDIGNSFYIILSGQVAVYIRNTQSDDEDEVSDDEARTKTKERRSRTSSKRASSKTSVGSARHLRDLENGDELPESSDDDNAEGGDDDNEGDDDDTNTVTEAERRASYRPLDRSEFGTHIRFVGAGGSFGELALLHENCVRNASVIANAVTDMIVVDRDLYSRSLKAAQEHELKEKYAFIDTYPLFRSVN</sequence>
<proteinExistence type="predicted"/>
<feature type="compositionally biased region" description="Basic residues" evidence="1">
    <location>
        <begin position="106"/>
        <end position="119"/>
    </location>
</feature>
<name>A0ABM0N189_SACKO</name>
<feature type="compositionally biased region" description="Acidic residues" evidence="1">
    <location>
        <begin position="135"/>
        <end position="162"/>
    </location>
</feature>
<dbReference type="InterPro" id="IPR014710">
    <property type="entry name" value="RmlC-like_jellyroll"/>
</dbReference>
<evidence type="ECO:0000259" key="2">
    <source>
        <dbReference type="PROSITE" id="PS50042"/>
    </source>
</evidence>
<dbReference type="Proteomes" id="UP000694865">
    <property type="component" value="Unplaced"/>
</dbReference>
<dbReference type="InterPro" id="IPR018488">
    <property type="entry name" value="cNMP-bd_CS"/>
</dbReference>
<dbReference type="PRINTS" id="PR00103">
    <property type="entry name" value="CAMPKINASE"/>
</dbReference>
<organism evidence="3 4">
    <name type="scientific">Saccoglossus kowalevskii</name>
    <name type="common">Acorn worm</name>
    <dbReference type="NCBI Taxonomy" id="10224"/>
    <lineage>
        <taxon>Eukaryota</taxon>
        <taxon>Metazoa</taxon>
        <taxon>Hemichordata</taxon>
        <taxon>Enteropneusta</taxon>
        <taxon>Harrimaniidae</taxon>
        <taxon>Saccoglossus</taxon>
    </lineage>
</organism>
<evidence type="ECO:0000256" key="1">
    <source>
        <dbReference type="SAM" id="MobiDB-lite"/>
    </source>
</evidence>
<feature type="region of interest" description="Disordered" evidence="1">
    <location>
        <begin position="90"/>
        <end position="176"/>
    </location>
</feature>
<feature type="domain" description="Cyclic nucleotide-binding" evidence="2">
    <location>
        <begin position="37"/>
        <end position="248"/>
    </location>
</feature>
<keyword evidence="3" id="KW-1185">Reference proteome</keyword>
<dbReference type="InterPro" id="IPR018490">
    <property type="entry name" value="cNMP-bd_dom_sf"/>
</dbReference>
<accession>A0ABM0N189</accession>
<dbReference type="InterPro" id="IPR000595">
    <property type="entry name" value="cNMP-bd_dom"/>
</dbReference>
<gene>
    <name evidence="4" type="primary">LOC102810128</name>
</gene>
<dbReference type="SUPFAM" id="SSF51206">
    <property type="entry name" value="cAMP-binding domain-like"/>
    <property type="match status" value="1"/>
</dbReference>
<dbReference type="CDD" id="cd00038">
    <property type="entry name" value="CAP_ED"/>
    <property type="match status" value="1"/>
</dbReference>
<protein>
    <submittedName>
        <fullName evidence="4">Uncharacterized protein LOC102810128</fullName>
    </submittedName>
</protein>